<feature type="compositionally biased region" description="Polar residues" evidence="12">
    <location>
        <begin position="494"/>
        <end position="513"/>
    </location>
</feature>
<dbReference type="CDD" id="cd22667">
    <property type="entry name" value="FHA_NBN"/>
    <property type="match status" value="1"/>
</dbReference>
<feature type="region of interest" description="Disordered" evidence="12">
    <location>
        <begin position="448"/>
        <end position="593"/>
    </location>
</feature>
<evidence type="ECO:0000313" key="15">
    <source>
        <dbReference type="Proteomes" id="UP000261520"/>
    </source>
</evidence>
<evidence type="ECO:0000256" key="1">
    <source>
        <dbReference type="ARBA" id="ARBA00004322"/>
    </source>
</evidence>
<evidence type="ECO:0000313" key="14">
    <source>
        <dbReference type="Ensembl" id="ENSPMGP00000026644.1"/>
    </source>
</evidence>
<keyword evidence="7" id="KW-0234">DNA repair</keyword>
<evidence type="ECO:0000256" key="4">
    <source>
        <dbReference type="ARBA" id="ARBA00022454"/>
    </source>
</evidence>
<evidence type="ECO:0000256" key="9">
    <source>
        <dbReference type="ARBA" id="ARBA00023254"/>
    </source>
</evidence>
<dbReference type="GO" id="GO:0000724">
    <property type="term" value="P:double-strand break repair via homologous recombination"/>
    <property type="evidence" value="ECO:0007669"/>
    <property type="project" value="TreeGrafter"/>
</dbReference>
<accession>A0A3B4BDV9</accession>
<evidence type="ECO:0000256" key="8">
    <source>
        <dbReference type="ARBA" id="ARBA00023242"/>
    </source>
</evidence>
<evidence type="ECO:0000256" key="6">
    <source>
        <dbReference type="ARBA" id="ARBA00022895"/>
    </source>
</evidence>
<keyword evidence="15" id="KW-1185">Reference proteome</keyword>
<evidence type="ECO:0000259" key="13">
    <source>
        <dbReference type="PROSITE" id="PS50006"/>
    </source>
</evidence>
<dbReference type="InterPro" id="IPR013908">
    <property type="entry name" value="Nibrin_C"/>
</dbReference>
<dbReference type="SMART" id="SM00240">
    <property type="entry name" value="FHA"/>
    <property type="match status" value="1"/>
</dbReference>
<dbReference type="Gene3D" id="3.40.50.10980">
    <property type="entry name" value="Nibrin, BRCT2 domain"/>
    <property type="match status" value="1"/>
</dbReference>
<keyword evidence="4" id="KW-0158">Chromosome</keyword>
<dbReference type="SUPFAM" id="SSF49879">
    <property type="entry name" value="SMAD/FHA domain"/>
    <property type="match status" value="1"/>
</dbReference>
<feature type="compositionally biased region" description="Polar residues" evidence="12">
    <location>
        <begin position="379"/>
        <end position="400"/>
    </location>
</feature>
<sequence length="675" mass="74583">MWILTPLQPGGQTHYLQSGKNYVVGRKNCDIILSDDQSISRAHAHLSSSEKTLTVKDMSKYGTSVNEQQLAQNTPVNLTSGSNITFGVFNSKFRVEHLHPVVCSSCLDNSGKTSLLGALQLVGGKLVGTWSQDCTHLVMSSVKVTIKTICALLCGCPIVTPEFFSALQAAIENKSPPPEAERFTPEINEPSLNKDKIKIGVISKRRELFTGKTFVFLNAKQMTRLSAAVSYGGGSCTLLDETSLPRDILESPQSCVIDVTSSASQPVLSSSTMDWVNTVKSIVEKKGLRVITESEIGVAAIYASCKEHCNSSHSVSKMKSRIPSASLTQSVAVDETVLPAPSLNITAYAANTEPSQGYDVITCCPIRTIWQLEDDFTAETSQPKRTAQDSLITSQPPQTSKETRSEKAPTDLSQSSGRETQSKTQGQKRKEMDDNELEELESLMSEDMDCFDAPPPRSQNQAKMLSSKRQKELEELESLMSEDMDCFDAPPPRGQNQAKMNTTKPQKEVSTAEVSRKRPRLQEQNKEDDRKSKQFDLEKPSTSSSTPAVKIKAQNISINIDAFEHTKETYDNRKSSNPPAKPPSKTLGRKKQDQFLFADMSELPTKVTKQKQSNGCTKNFKCFRKVHGVAPVIRGADLLAHNRGRNSDLDEWLRDAVEEDQQSRRDESVGDDLFR</sequence>
<dbReference type="InterPro" id="IPR032429">
    <property type="entry name" value="Nibrin_BRCT2"/>
</dbReference>
<comment type="subcellular location">
    <subcellularLocation>
        <location evidence="2">Chromosome</location>
        <location evidence="2">Telomere</location>
    </subcellularLocation>
    <subcellularLocation>
        <location evidence="1">Nucleus</location>
        <location evidence="1">PML body</location>
    </subcellularLocation>
</comment>
<dbReference type="SUPFAM" id="SSF52113">
    <property type="entry name" value="BRCT domain"/>
    <property type="match status" value="1"/>
</dbReference>
<dbReference type="PROSITE" id="PS50006">
    <property type="entry name" value="FHA_DOMAIN"/>
    <property type="match status" value="1"/>
</dbReference>
<dbReference type="GO" id="GO:0003684">
    <property type="term" value="F:damaged DNA binding"/>
    <property type="evidence" value="ECO:0007669"/>
    <property type="project" value="TreeGrafter"/>
</dbReference>
<feature type="compositionally biased region" description="Acidic residues" evidence="12">
    <location>
        <begin position="474"/>
        <end position="486"/>
    </location>
</feature>
<feature type="compositionally biased region" description="Polar residues" evidence="12">
    <location>
        <begin position="411"/>
        <end position="425"/>
    </location>
</feature>
<evidence type="ECO:0000256" key="7">
    <source>
        <dbReference type="ARBA" id="ARBA00023204"/>
    </source>
</evidence>
<evidence type="ECO:0000256" key="5">
    <source>
        <dbReference type="ARBA" id="ARBA00022763"/>
    </source>
</evidence>
<keyword evidence="8" id="KW-0539">Nucleus</keyword>
<evidence type="ECO:0000256" key="12">
    <source>
        <dbReference type="SAM" id="MobiDB-lite"/>
    </source>
</evidence>
<organism evidence="14 15">
    <name type="scientific">Periophthalmus magnuspinnatus</name>
    <dbReference type="NCBI Taxonomy" id="409849"/>
    <lineage>
        <taxon>Eukaryota</taxon>
        <taxon>Metazoa</taxon>
        <taxon>Chordata</taxon>
        <taxon>Craniata</taxon>
        <taxon>Vertebrata</taxon>
        <taxon>Euteleostomi</taxon>
        <taxon>Actinopterygii</taxon>
        <taxon>Neopterygii</taxon>
        <taxon>Teleostei</taxon>
        <taxon>Neoteleostei</taxon>
        <taxon>Acanthomorphata</taxon>
        <taxon>Gobiaria</taxon>
        <taxon>Gobiiformes</taxon>
        <taxon>Gobioidei</taxon>
        <taxon>Gobiidae</taxon>
        <taxon>Oxudercinae</taxon>
        <taxon>Periophthalmus</taxon>
    </lineage>
</organism>
<dbReference type="GO" id="GO:0000781">
    <property type="term" value="C:chromosome, telomeric region"/>
    <property type="evidence" value="ECO:0007669"/>
    <property type="project" value="UniProtKB-SubCell"/>
</dbReference>
<dbReference type="PANTHER" id="PTHR12162:SF0">
    <property type="entry name" value="NIBRIN"/>
    <property type="match status" value="1"/>
</dbReference>
<protein>
    <recommendedName>
        <fullName evidence="3">Nibrin</fullName>
    </recommendedName>
</protein>
<dbReference type="GO" id="GO:0051321">
    <property type="term" value="P:meiotic cell cycle"/>
    <property type="evidence" value="ECO:0007669"/>
    <property type="project" value="UniProtKB-KW"/>
</dbReference>
<dbReference type="InterPro" id="IPR036420">
    <property type="entry name" value="BRCT_dom_sf"/>
</dbReference>
<reference evidence="14" key="1">
    <citation type="submission" date="2025-08" db="UniProtKB">
        <authorList>
            <consortium name="Ensembl"/>
        </authorList>
    </citation>
    <scope>IDENTIFICATION</scope>
</reference>
<dbReference type="InterPro" id="IPR040227">
    <property type="entry name" value="Nibrin-rel"/>
</dbReference>
<dbReference type="Pfam" id="PF00533">
    <property type="entry name" value="BRCT"/>
    <property type="match status" value="1"/>
</dbReference>
<proteinExistence type="inferred from homology"/>
<dbReference type="Pfam" id="PF00498">
    <property type="entry name" value="FHA"/>
    <property type="match status" value="1"/>
</dbReference>
<dbReference type="GO" id="GO:0030870">
    <property type="term" value="C:Mre11 complex"/>
    <property type="evidence" value="ECO:0007669"/>
    <property type="project" value="InterPro"/>
</dbReference>
<dbReference type="Proteomes" id="UP000261520">
    <property type="component" value="Unplaced"/>
</dbReference>
<dbReference type="GO" id="GO:0007095">
    <property type="term" value="P:mitotic G2 DNA damage checkpoint signaling"/>
    <property type="evidence" value="ECO:0007669"/>
    <property type="project" value="InterPro"/>
</dbReference>
<evidence type="ECO:0000256" key="2">
    <source>
        <dbReference type="ARBA" id="ARBA00004574"/>
    </source>
</evidence>
<reference evidence="14" key="2">
    <citation type="submission" date="2025-09" db="UniProtKB">
        <authorList>
            <consortium name="Ensembl"/>
        </authorList>
    </citation>
    <scope>IDENTIFICATION</scope>
</reference>
<name>A0A3B4BDV9_9GOBI</name>
<feature type="domain" description="FHA" evidence="13">
    <location>
        <begin position="16"/>
        <end position="70"/>
    </location>
</feature>
<dbReference type="CDD" id="cd17741">
    <property type="entry name" value="BRCT_nibrin"/>
    <property type="match status" value="1"/>
</dbReference>
<dbReference type="FunFam" id="2.60.200.20:FF:000017">
    <property type="entry name" value="Nibrin"/>
    <property type="match status" value="1"/>
</dbReference>
<dbReference type="InterPro" id="IPR043014">
    <property type="entry name" value="Nibrin_BRCT2_sf"/>
</dbReference>
<comment type="similarity">
    <text evidence="11">Belongs to the Nibrin family.</text>
</comment>
<evidence type="ECO:0000256" key="10">
    <source>
        <dbReference type="ARBA" id="ARBA00023306"/>
    </source>
</evidence>
<dbReference type="Gene3D" id="3.40.50.10190">
    <property type="entry name" value="BRCT domain"/>
    <property type="match status" value="1"/>
</dbReference>
<dbReference type="PANTHER" id="PTHR12162">
    <property type="entry name" value="NIBRIN-RELATED"/>
    <property type="match status" value="1"/>
</dbReference>
<keyword evidence="9" id="KW-0469">Meiosis</keyword>
<keyword evidence="10" id="KW-0131">Cell cycle</keyword>
<dbReference type="GO" id="GO:0016605">
    <property type="term" value="C:PML body"/>
    <property type="evidence" value="ECO:0007669"/>
    <property type="project" value="UniProtKB-SubCell"/>
</dbReference>
<dbReference type="AlphaFoldDB" id="A0A3B4BDV9"/>
<keyword evidence="5" id="KW-0227">DNA damage</keyword>
<dbReference type="Pfam" id="PF08599">
    <property type="entry name" value="Nbs1_C"/>
    <property type="match status" value="1"/>
</dbReference>
<feature type="compositionally biased region" description="Basic and acidic residues" evidence="12">
    <location>
        <begin position="562"/>
        <end position="574"/>
    </location>
</feature>
<dbReference type="Pfam" id="PF16508">
    <property type="entry name" value="NIBRIN_BRCT_II"/>
    <property type="match status" value="1"/>
</dbReference>
<feature type="compositionally biased region" description="Basic and acidic residues" evidence="12">
    <location>
        <begin position="514"/>
        <end position="539"/>
    </location>
</feature>
<dbReference type="FunFam" id="3.40.50.10980:FF:000001">
    <property type="entry name" value="Nibrin"/>
    <property type="match status" value="1"/>
</dbReference>
<dbReference type="Ensembl" id="ENSPMGT00000028377.1">
    <property type="protein sequence ID" value="ENSPMGP00000026644.1"/>
    <property type="gene ID" value="ENSPMGG00000021484.1"/>
</dbReference>
<dbReference type="InterPro" id="IPR008984">
    <property type="entry name" value="SMAD_FHA_dom_sf"/>
</dbReference>
<feature type="region of interest" description="Disordered" evidence="12">
    <location>
        <begin position="379"/>
        <end position="434"/>
    </location>
</feature>
<evidence type="ECO:0000256" key="11">
    <source>
        <dbReference type="ARBA" id="ARBA00044757"/>
    </source>
</evidence>
<dbReference type="InterPro" id="IPR001357">
    <property type="entry name" value="BRCT_dom"/>
</dbReference>
<dbReference type="SMART" id="SM01348">
    <property type="entry name" value="Nbs1_C"/>
    <property type="match status" value="1"/>
</dbReference>
<dbReference type="Gene3D" id="2.60.200.20">
    <property type="match status" value="1"/>
</dbReference>
<keyword evidence="6" id="KW-0779">Telomere</keyword>
<dbReference type="InterPro" id="IPR000253">
    <property type="entry name" value="FHA_dom"/>
</dbReference>
<evidence type="ECO:0000256" key="3">
    <source>
        <dbReference type="ARBA" id="ARBA00020013"/>
    </source>
</evidence>